<proteinExistence type="predicted"/>
<dbReference type="GO" id="GO:0009279">
    <property type="term" value="C:cell outer membrane"/>
    <property type="evidence" value="ECO:0007669"/>
    <property type="project" value="TreeGrafter"/>
</dbReference>
<organism evidence="1 2">
    <name type="scientific">Pelagibacter ubique (strain HTCC1002)</name>
    <dbReference type="NCBI Taxonomy" id="314261"/>
    <lineage>
        <taxon>Bacteria</taxon>
        <taxon>Pseudomonadati</taxon>
        <taxon>Pseudomonadota</taxon>
        <taxon>Alphaproteobacteria</taxon>
        <taxon>Candidatus Pelagibacterales</taxon>
        <taxon>Candidatus Pelagibacteraceae</taxon>
        <taxon>Candidatus Pelagibacter</taxon>
    </lineage>
</organism>
<dbReference type="GeneID" id="66295216"/>
<dbReference type="EMBL" id="AAPV01000001">
    <property type="protein sequence ID" value="EAS84613.1"/>
    <property type="molecule type" value="Genomic_DNA"/>
</dbReference>
<dbReference type="HOGENOM" id="CLU_011627_0_0_5"/>
<protein>
    <submittedName>
        <fullName evidence="1">Organic solvent tolerance-like protein</fullName>
    </submittedName>
</protein>
<evidence type="ECO:0000313" key="2">
    <source>
        <dbReference type="Proteomes" id="UP000005306"/>
    </source>
</evidence>
<dbReference type="GO" id="GO:1990351">
    <property type="term" value="C:transporter complex"/>
    <property type="evidence" value="ECO:0007669"/>
    <property type="project" value="TreeGrafter"/>
</dbReference>
<dbReference type="AlphaFoldDB" id="Q1V2B5"/>
<dbReference type="InterPro" id="IPR050218">
    <property type="entry name" value="LptD"/>
</dbReference>
<name>Q1V2B5_PELU1</name>
<dbReference type="PANTHER" id="PTHR30189">
    <property type="entry name" value="LPS-ASSEMBLY PROTEIN"/>
    <property type="match status" value="1"/>
</dbReference>
<dbReference type="Proteomes" id="UP000005306">
    <property type="component" value="Unassembled WGS sequence"/>
</dbReference>
<gene>
    <name evidence="1" type="ORF">PU1002_02811</name>
</gene>
<reference evidence="1 2" key="1">
    <citation type="submission" date="2006-04" db="EMBL/GenBank/DDBJ databases">
        <authorList>
            <person name="Giovannoni S.J."/>
            <person name="Cho J.-C."/>
            <person name="Ferriera S."/>
            <person name="Johnson J."/>
            <person name="Kravitz S."/>
            <person name="Halpern A."/>
            <person name="Remington K."/>
            <person name="Beeson K."/>
            <person name="Tran B."/>
            <person name="Rogers Y.-H."/>
            <person name="Friedman R."/>
            <person name="Venter J.C."/>
        </authorList>
    </citation>
    <scope>NUCLEOTIDE SEQUENCE [LARGE SCALE GENOMIC DNA]</scope>
    <source>
        <strain evidence="1 2">HTCC1002</strain>
    </source>
</reference>
<comment type="caution">
    <text evidence="1">The sequence shown here is derived from an EMBL/GenBank/DDBJ whole genome shotgun (WGS) entry which is preliminary data.</text>
</comment>
<sequence length="814" mass="93882">MKNKFIAFFLVILFTISNFSRVLGEEFIFEISDLEITENGNIYKGNNRGTIRTDSQLKLISDNFEYLKEINRLEANGDVQLFDLNNNITINAQQIFYLKNEEKIFTVGKTLIKISNKYDIEGFDLILFKNKMILSSKKNAIITDNESNTYKLEQFQYSINQEILKGENIVAITSDKENKSDEFFLKTGFFDLKKNEFLGKDITANFHKDLFGDNENDPRISAVSGFGDKINTYFKKGVFTSCKKTDKCPPWKITSDEIHHDKIKKQINYKNAWLEIYDFPVVYFPKFFHPDPSVKRQSGLLKPEFSSSNNLGSSVYVPYFLAISEDKDLTIKPRLFEDNKFLLQNEYRQKTKNSLTIADFSLVNGHNSSAQDKGGTRSHLFTNTLVDLSLDNFKKSMLQINYQKVSNDNYLKLFDLQSPLLLDDNSVLESKIQFDLEHESYDLTTSFEMYETLNGSNSDRYQYVLPSYNFSKNFSFNNIDGSFNLNSYGNNTLNDTNVVGSTISNDLIYSALSKFFDNGIKTNFEIALKNINTVGKNNPTYKNSPQSELMSAYTYNASLPLIKKNSTTFDTLEPKLSLRFSPHEMKNNKNESRRIDISNVFSSNRLSLGNSFESGESITLGLNFKKEKVNVDNKIDKIEEYIDFKLASVFRLDEEKNIPTSSTLNKKNSNIFGEFNFKPTRNISLGYNFSLTDDLNTFEYNSLITKIEFGNFITHFDYLEERGAVGSTNIIENTTKYNFDDQNSISFNTRRNRKLDLTEYYDLVYEYKNDCLVAGIKYKKNYYNDADIKPVEELFFSITIVPLGTFSPDKMALK</sequence>
<dbReference type="PANTHER" id="PTHR30189:SF1">
    <property type="entry name" value="LPS-ASSEMBLY PROTEIN LPTD"/>
    <property type="match status" value="1"/>
</dbReference>
<dbReference type="RefSeq" id="WP_006997200.1">
    <property type="nucleotide sequence ID" value="NZ_CH724130.1"/>
</dbReference>
<evidence type="ECO:0000313" key="1">
    <source>
        <dbReference type="EMBL" id="EAS84613.1"/>
    </source>
</evidence>
<accession>Q1V2B5</accession>